<feature type="domain" description="F-box protein At3g26010-like beta-propeller" evidence="1">
    <location>
        <begin position="15"/>
        <end position="143"/>
    </location>
</feature>
<dbReference type="Proteomes" id="UP001141552">
    <property type="component" value="Unassembled WGS sequence"/>
</dbReference>
<dbReference type="AlphaFoldDB" id="A0A9Q0J3W3"/>
<gene>
    <name evidence="2" type="ORF">Tsubulata_030490</name>
</gene>
<sequence>MGKHRYDREYKRVEGIEFKGNLHWPIRAGGGVILAYDPHRGDDDDEFRLIKMPREHILNGHFNEYHKICIGAGEGHLRYVEFVGPGCRDCRPPTWTIWRLEKYNSAADEGWILENKINVNIEVHFFRGAHPLAIDPCDPKFVYCKIANLIFYCDMLTADTGV</sequence>
<dbReference type="InterPro" id="IPR056592">
    <property type="entry name" value="Beta-prop_At3g26010-like"/>
</dbReference>
<feature type="non-terminal residue" evidence="2">
    <location>
        <position position="1"/>
    </location>
</feature>
<dbReference type="OrthoDB" id="1303028at2759"/>
<name>A0A9Q0J3W3_9ROSI</name>
<accession>A0A9Q0J3W3</accession>
<reference evidence="2" key="2">
    <citation type="journal article" date="2023" name="Plants (Basel)">
        <title>Annotation of the Turnera subulata (Passifloraceae) Draft Genome Reveals the S-Locus Evolved after the Divergence of Turneroideae from Passifloroideae in a Stepwise Manner.</title>
        <authorList>
            <person name="Henning P.M."/>
            <person name="Roalson E.H."/>
            <person name="Mir W."/>
            <person name="McCubbin A.G."/>
            <person name="Shore J.S."/>
        </authorList>
    </citation>
    <scope>NUCLEOTIDE SEQUENCE</scope>
    <source>
        <strain evidence="2">F60SS</strain>
    </source>
</reference>
<comment type="caution">
    <text evidence="2">The sequence shown here is derived from an EMBL/GenBank/DDBJ whole genome shotgun (WGS) entry which is preliminary data.</text>
</comment>
<proteinExistence type="predicted"/>
<keyword evidence="3" id="KW-1185">Reference proteome</keyword>
<protein>
    <recommendedName>
        <fullName evidence="1">F-box protein At3g26010-like beta-propeller domain-containing protein</fullName>
    </recommendedName>
</protein>
<dbReference type="EMBL" id="JAKUCV010006491">
    <property type="protein sequence ID" value="KAJ4827072.1"/>
    <property type="molecule type" value="Genomic_DNA"/>
</dbReference>
<dbReference type="Pfam" id="PF24750">
    <property type="entry name" value="b-prop_At3g26010-like"/>
    <property type="match status" value="1"/>
</dbReference>
<reference evidence="2" key="1">
    <citation type="submission" date="2022-02" db="EMBL/GenBank/DDBJ databases">
        <authorList>
            <person name="Henning P.M."/>
            <person name="McCubbin A.G."/>
            <person name="Shore J.S."/>
        </authorList>
    </citation>
    <scope>NUCLEOTIDE SEQUENCE</scope>
    <source>
        <strain evidence="2">F60SS</strain>
        <tissue evidence="2">Leaves</tissue>
    </source>
</reference>
<evidence type="ECO:0000313" key="3">
    <source>
        <dbReference type="Proteomes" id="UP001141552"/>
    </source>
</evidence>
<organism evidence="2 3">
    <name type="scientific">Turnera subulata</name>
    <dbReference type="NCBI Taxonomy" id="218843"/>
    <lineage>
        <taxon>Eukaryota</taxon>
        <taxon>Viridiplantae</taxon>
        <taxon>Streptophyta</taxon>
        <taxon>Embryophyta</taxon>
        <taxon>Tracheophyta</taxon>
        <taxon>Spermatophyta</taxon>
        <taxon>Magnoliopsida</taxon>
        <taxon>eudicotyledons</taxon>
        <taxon>Gunneridae</taxon>
        <taxon>Pentapetalae</taxon>
        <taxon>rosids</taxon>
        <taxon>fabids</taxon>
        <taxon>Malpighiales</taxon>
        <taxon>Passifloraceae</taxon>
        <taxon>Turnera</taxon>
    </lineage>
</organism>
<evidence type="ECO:0000313" key="2">
    <source>
        <dbReference type="EMBL" id="KAJ4827072.1"/>
    </source>
</evidence>
<evidence type="ECO:0000259" key="1">
    <source>
        <dbReference type="Pfam" id="PF24750"/>
    </source>
</evidence>